<comment type="similarity">
    <text evidence="1">Belongs to the short-chain dehydrogenases/reductases (SDR) family.</text>
</comment>
<evidence type="ECO:0000256" key="1">
    <source>
        <dbReference type="ARBA" id="ARBA00006484"/>
    </source>
</evidence>
<organism evidence="4 5">
    <name type="scientific">Crepidotus variabilis</name>
    <dbReference type="NCBI Taxonomy" id="179855"/>
    <lineage>
        <taxon>Eukaryota</taxon>
        <taxon>Fungi</taxon>
        <taxon>Dikarya</taxon>
        <taxon>Basidiomycota</taxon>
        <taxon>Agaricomycotina</taxon>
        <taxon>Agaricomycetes</taxon>
        <taxon>Agaricomycetidae</taxon>
        <taxon>Agaricales</taxon>
        <taxon>Agaricineae</taxon>
        <taxon>Crepidotaceae</taxon>
        <taxon>Crepidotus</taxon>
    </lineage>
</organism>
<dbReference type="InterPro" id="IPR020904">
    <property type="entry name" value="Sc_DH/Rdtase_CS"/>
</dbReference>
<keyword evidence="2" id="KW-0521">NADP</keyword>
<dbReference type="InterPro" id="IPR036291">
    <property type="entry name" value="NAD(P)-bd_dom_sf"/>
</dbReference>
<dbReference type="GO" id="GO:0044281">
    <property type="term" value="P:small molecule metabolic process"/>
    <property type="evidence" value="ECO:0007669"/>
    <property type="project" value="UniProtKB-ARBA"/>
</dbReference>
<reference evidence="4" key="1">
    <citation type="submission" date="2020-11" db="EMBL/GenBank/DDBJ databases">
        <authorList>
            <consortium name="DOE Joint Genome Institute"/>
            <person name="Ahrendt S."/>
            <person name="Riley R."/>
            <person name="Andreopoulos W."/>
            <person name="Labutti K."/>
            <person name="Pangilinan J."/>
            <person name="Ruiz-Duenas F.J."/>
            <person name="Barrasa J.M."/>
            <person name="Sanchez-Garcia M."/>
            <person name="Camarero S."/>
            <person name="Miyauchi S."/>
            <person name="Serrano A."/>
            <person name="Linde D."/>
            <person name="Babiker R."/>
            <person name="Drula E."/>
            <person name="Ayuso-Fernandez I."/>
            <person name="Pacheco R."/>
            <person name="Padilla G."/>
            <person name="Ferreira P."/>
            <person name="Barriuso J."/>
            <person name="Kellner H."/>
            <person name="Castanera R."/>
            <person name="Alfaro M."/>
            <person name="Ramirez L."/>
            <person name="Pisabarro A.G."/>
            <person name="Kuo A."/>
            <person name="Tritt A."/>
            <person name="Lipzen A."/>
            <person name="He G."/>
            <person name="Yan M."/>
            <person name="Ng V."/>
            <person name="Cullen D."/>
            <person name="Martin F."/>
            <person name="Rosso M.-N."/>
            <person name="Henrissat B."/>
            <person name="Hibbett D."/>
            <person name="Martinez A.T."/>
            <person name="Grigoriev I.V."/>
        </authorList>
    </citation>
    <scope>NUCLEOTIDE SEQUENCE</scope>
    <source>
        <strain evidence="4">CBS 506.95</strain>
    </source>
</reference>
<evidence type="ECO:0000313" key="5">
    <source>
        <dbReference type="Proteomes" id="UP000807306"/>
    </source>
</evidence>
<dbReference type="PRINTS" id="PR00080">
    <property type="entry name" value="SDRFAMILY"/>
</dbReference>
<dbReference type="Proteomes" id="UP000807306">
    <property type="component" value="Unassembled WGS sequence"/>
</dbReference>
<gene>
    <name evidence="4" type="ORF">CPB83DRAFT_816386</name>
</gene>
<dbReference type="PANTHER" id="PTHR43008:SF14">
    <property type="entry name" value="DEHYDROGENASE ARBD, PUTATIVE-RELATED"/>
    <property type="match status" value="1"/>
</dbReference>
<dbReference type="Pfam" id="PF13561">
    <property type="entry name" value="adh_short_C2"/>
    <property type="match status" value="1"/>
</dbReference>
<dbReference type="GO" id="GO:0050085">
    <property type="term" value="F:mannitol 2-dehydrogenase (NADP+) activity"/>
    <property type="evidence" value="ECO:0007669"/>
    <property type="project" value="UniProtKB-ARBA"/>
</dbReference>
<dbReference type="PRINTS" id="PR00081">
    <property type="entry name" value="GDHRDH"/>
</dbReference>
<proteinExistence type="inferred from homology"/>
<dbReference type="Gene3D" id="3.40.50.720">
    <property type="entry name" value="NAD(P)-binding Rossmann-like Domain"/>
    <property type="match status" value="1"/>
</dbReference>
<dbReference type="GO" id="GO:0005975">
    <property type="term" value="P:carbohydrate metabolic process"/>
    <property type="evidence" value="ECO:0007669"/>
    <property type="project" value="UniProtKB-ARBA"/>
</dbReference>
<evidence type="ECO:0000313" key="4">
    <source>
        <dbReference type="EMBL" id="KAF9527037.1"/>
    </source>
</evidence>
<dbReference type="SUPFAM" id="SSF51735">
    <property type="entry name" value="NAD(P)-binding Rossmann-fold domains"/>
    <property type="match status" value="1"/>
</dbReference>
<sequence>MAAKTSPRTLPSLSLEGKVCMVTGAARGLGFEFCRSFLQAGSTSIIILDLKETETKAAADELAIFATEELKYTAAEIKFIGIACDVSSEESVKKAFSVITQEYGRVDVAVACAGIVENYSALDYPADRAKRLFDINVHGVFYTAREAARAMIPNGGGSIILISSMSANIVNVPQLQTPYNASKAAVKHMAASLGVEWAKDGIRVNALSPGYMLTKLTKTILEDDMALKNTWEKLTPMGRMGEPEDLAGAIVFLASDSSRFVTGSEIRVDGGYCAI</sequence>
<dbReference type="InterPro" id="IPR002347">
    <property type="entry name" value="SDR_fam"/>
</dbReference>
<name>A0A9P6EDN1_9AGAR</name>
<evidence type="ECO:0000256" key="2">
    <source>
        <dbReference type="ARBA" id="ARBA00022857"/>
    </source>
</evidence>
<dbReference type="PANTHER" id="PTHR43008">
    <property type="entry name" value="BENZIL REDUCTASE"/>
    <property type="match status" value="1"/>
</dbReference>
<dbReference type="EMBL" id="MU157865">
    <property type="protein sequence ID" value="KAF9527037.1"/>
    <property type="molecule type" value="Genomic_DNA"/>
</dbReference>
<dbReference type="NCBIfam" id="NF005559">
    <property type="entry name" value="PRK07231.1"/>
    <property type="match status" value="1"/>
</dbReference>
<dbReference type="FunFam" id="3.40.50.720:FF:000090">
    <property type="entry name" value="NADP-dependent mannitol dehydrogenase"/>
    <property type="match status" value="1"/>
</dbReference>
<dbReference type="AlphaFoldDB" id="A0A9P6EDN1"/>
<dbReference type="GO" id="GO:0050664">
    <property type="term" value="F:oxidoreductase activity, acting on NAD(P)H, oxygen as acceptor"/>
    <property type="evidence" value="ECO:0007669"/>
    <property type="project" value="TreeGrafter"/>
</dbReference>
<dbReference type="PROSITE" id="PS00061">
    <property type="entry name" value="ADH_SHORT"/>
    <property type="match status" value="1"/>
</dbReference>
<evidence type="ECO:0008006" key="6">
    <source>
        <dbReference type="Google" id="ProtNLM"/>
    </source>
</evidence>
<keyword evidence="5" id="KW-1185">Reference proteome</keyword>
<protein>
    <recommendedName>
        <fullName evidence="6">NAD(P)-binding protein</fullName>
    </recommendedName>
</protein>
<comment type="caution">
    <text evidence="4">The sequence shown here is derived from an EMBL/GenBank/DDBJ whole genome shotgun (WGS) entry which is preliminary data.</text>
</comment>
<accession>A0A9P6EDN1</accession>
<dbReference type="OrthoDB" id="5325318at2759"/>
<keyword evidence="3" id="KW-0560">Oxidoreductase</keyword>
<evidence type="ECO:0000256" key="3">
    <source>
        <dbReference type="ARBA" id="ARBA00023002"/>
    </source>
</evidence>